<dbReference type="PROSITE" id="PS00435">
    <property type="entry name" value="PEROXIDASE_1"/>
    <property type="match status" value="1"/>
</dbReference>
<comment type="catalytic activity">
    <reaction evidence="1 18">
        <text>2 a phenolic donor + H2O2 = 2 a phenolic radical donor + 2 H2O</text>
        <dbReference type="Rhea" id="RHEA:56136"/>
        <dbReference type="ChEBI" id="CHEBI:15377"/>
        <dbReference type="ChEBI" id="CHEBI:16240"/>
        <dbReference type="ChEBI" id="CHEBI:139520"/>
        <dbReference type="ChEBI" id="CHEBI:139521"/>
        <dbReference type="EC" id="1.11.1.7"/>
    </reaction>
</comment>
<dbReference type="PRINTS" id="PR00461">
    <property type="entry name" value="PLPEROXIDASE"/>
</dbReference>
<comment type="similarity">
    <text evidence="18">Belongs to the peroxidase family. Classical plant (class III) peroxidase subfamily.</text>
</comment>
<sequence>MASLLFTSLALLQIIMAVVLDLVKPAISVPLKIGFYQTACPSAETMVRNTVTKALAADPAMAAALIRLHFHDCFVRGCEASILLDSKPGIPAEKESTMNKGVQGFEVIDEAKAAIEAQCPNTVSCADIIAFAARDSVFGAGGLLYAVPGGRRDGLASLIDEAAENLPGAFFNSTELRGNFARKGLSMEEMVTLSGAHSIGDSHCSAFSKRLYSFSARFPQDPSMDAAYAETLKSKCPRPRNLTDSVDPVVAFDPSTPALLDNNYYKNLVSHRGLLASDQELWSSGLTRKMVKYNRNHPGAWASKFAAAMVKMGSIDVMVGRNGEIRNNCRDVN</sequence>
<evidence type="ECO:0000313" key="21">
    <source>
        <dbReference type="RefSeq" id="XP_021801975.1"/>
    </source>
</evidence>
<keyword evidence="7 15" id="KW-0479">Metal-binding</keyword>
<dbReference type="InterPro" id="IPR019793">
    <property type="entry name" value="Peroxidases_heam-ligand_BS"/>
</dbReference>
<dbReference type="PANTHER" id="PTHR31517:SF84">
    <property type="entry name" value="PEROXIDASE"/>
    <property type="match status" value="1"/>
</dbReference>
<dbReference type="GeneID" id="110746079"/>
<dbReference type="FunFam" id="1.10.520.10:FF:000001">
    <property type="entry name" value="Peroxidase"/>
    <property type="match status" value="1"/>
</dbReference>
<dbReference type="PROSITE" id="PS50873">
    <property type="entry name" value="PEROXIDASE_4"/>
    <property type="match status" value="1"/>
</dbReference>
<evidence type="ECO:0000256" key="3">
    <source>
        <dbReference type="ARBA" id="ARBA00006873"/>
    </source>
</evidence>
<comment type="cofactor">
    <cofactor evidence="15 18">
        <name>heme b</name>
        <dbReference type="ChEBI" id="CHEBI:60344"/>
    </cofactor>
    <text evidence="15 18">Binds 1 heme b (iron(II)-protoporphyrin IX) group per subunit.</text>
</comment>
<dbReference type="InterPro" id="IPR033905">
    <property type="entry name" value="Secretory_peroxidase"/>
</dbReference>
<feature type="binding site" evidence="15">
    <location>
        <position position="72"/>
    </location>
    <ligand>
        <name>Ca(2+)</name>
        <dbReference type="ChEBI" id="CHEBI:29108"/>
        <label>1</label>
    </ligand>
</feature>
<feature type="disulfide bond" evidence="17">
    <location>
        <begin position="73"/>
        <end position="78"/>
    </location>
</feature>
<feature type="binding site" evidence="15">
    <location>
        <position position="81"/>
    </location>
    <ligand>
        <name>Ca(2+)</name>
        <dbReference type="ChEBI" id="CHEBI:29108"/>
        <label>1</label>
    </ligand>
</feature>
<dbReference type="InterPro" id="IPR010255">
    <property type="entry name" value="Haem_peroxidase_sf"/>
</dbReference>
<keyword evidence="12" id="KW-0325">Glycoprotein</keyword>
<evidence type="ECO:0000256" key="7">
    <source>
        <dbReference type="ARBA" id="ARBA00022723"/>
    </source>
</evidence>
<dbReference type="CDD" id="cd00693">
    <property type="entry name" value="secretory_peroxidase"/>
    <property type="match status" value="1"/>
</dbReference>
<keyword evidence="10 15" id="KW-0408">Iron</keyword>
<evidence type="ECO:0000256" key="8">
    <source>
        <dbReference type="ARBA" id="ARBA00022837"/>
    </source>
</evidence>
<feature type="binding site" evidence="15">
    <location>
        <position position="93"/>
    </location>
    <ligand>
        <name>Ca(2+)</name>
        <dbReference type="ChEBI" id="CHEBI:29108"/>
        <label>1</label>
    </ligand>
</feature>
<keyword evidence="11 17" id="KW-1015">Disulfide bond</keyword>
<dbReference type="GO" id="GO:0140825">
    <property type="term" value="F:lactoperoxidase activity"/>
    <property type="evidence" value="ECO:0007669"/>
    <property type="project" value="UniProtKB-EC"/>
</dbReference>
<dbReference type="FunFam" id="1.10.420.10:FF:000006">
    <property type="entry name" value="Peroxidase"/>
    <property type="match status" value="1"/>
</dbReference>
<keyword evidence="18" id="KW-0376">Hydrogen peroxide</keyword>
<evidence type="ECO:0000256" key="15">
    <source>
        <dbReference type="PIRSR" id="PIRSR600823-3"/>
    </source>
</evidence>
<dbReference type="InterPro" id="IPR019794">
    <property type="entry name" value="Peroxidases_AS"/>
</dbReference>
<reference evidence="21" key="1">
    <citation type="submission" date="2025-08" db="UniProtKB">
        <authorList>
            <consortium name="RefSeq"/>
        </authorList>
    </citation>
    <scope>IDENTIFICATION</scope>
</reference>
<keyword evidence="9 18" id="KW-0560">Oxidoreductase</keyword>
<dbReference type="SUPFAM" id="SSF48113">
    <property type="entry name" value="Heme-dependent peroxidases"/>
    <property type="match status" value="1"/>
</dbReference>
<dbReference type="KEGG" id="pavi:110746079"/>
<dbReference type="PANTHER" id="PTHR31517">
    <property type="match status" value="1"/>
</dbReference>
<evidence type="ECO:0000256" key="13">
    <source>
        <dbReference type="PIRSR" id="PIRSR600823-1"/>
    </source>
</evidence>
<dbReference type="GO" id="GO:0042744">
    <property type="term" value="P:hydrogen peroxide catabolic process"/>
    <property type="evidence" value="ECO:0007669"/>
    <property type="project" value="UniProtKB-KW"/>
</dbReference>
<dbReference type="GO" id="GO:0046872">
    <property type="term" value="F:metal ion binding"/>
    <property type="evidence" value="ECO:0007669"/>
    <property type="project" value="UniProtKB-UniRule"/>
</dbReference>
<feature type="binding site" evidence="15">
    <location>
        <position position="256"/>
    </location>
    <ligand>
        <name>Ca(2+)</name>
        <dbReference type="ChEBI" id="CHEBI:29108"/>
        <label>2</label>
    </ligand>
</feature>
<evidence type="ECO:0000256" key="17">
    <source>
        <dbReference type="PIRSR" id="PIRSR600823-5"/>
    </source>
</evidence>
<evidence type="ECO:0000259" key="19">
    <source>
        <dbReference type="PROSITE" id="PS50873"/>
    </source>
</evidence>
<evidence type="ECO:0000256" key="16">
    <source>
        <dbReference type="PIRSR" id="PIRSR600823-4"/>
    </source>
</evidence>
<feature type="disulfide bond" evidence="17">
    <location>
        <begin position="125"/>
        <end position="329"/>
    </location>
</feature>
<dbReference type="PROSITE" id="PS00436">
    <property type="entry name" value="PEROXIDASE_2"/>
    <property type="match status" value="1"/>
</dbReference>
<feature type="binding site" evidence="15">
    <location>
        <position position="253"/>
    </location>
    <ligand>
        <name>Ca(2+)</name>
        <dbReference type="ChEBI" id="CHEBI:29108"/>
        <label>2</label>
    </ligand>
</feature>
<evidence type="ECO:0000313" key="20">
    <source>
        <dbReference type="Proteomes" id="UP000515124"/>
    </source>
</evidence>
<feature type="binding site" description="axial binding residue" evidence="15">
    <location>
        <position position="197"/>
    </location>
    <ligand>
        <name>heme b</name>
        <dbReference type="ChEBI" id="CHEBI:60344"/>
    </ligand>
    <ligandPart>
        <name>Fe</name>
        <dbReference type="ChEBI" id="CHEBI:18248"/>
    </ligandPart>
</feature>
<dbReference type="Gene3D" id="1.10.520.10">
    <property type="match status" value="1"/>
</dbReference>
<protein>
    <recommendedName>
        <fullName evidence="4 18">Peroxidase</fullName>
        <ecNumber evidence="4 18">1.11.1.7</ecNumber>
    </recommendedName>
</protein>
<gene>
    <name evidence="21" type="primary">LOC110746079</name>
</gene>
<comment type="similarity">
    <text evidence="3">Belongs to the peroxidase family. Ascorbate peroxidase subfamily.</text>
</comment>
<dbReference type="RefSeq" id="XP_021801975.1">
    <property type="nucleotide sequence ID" value="XM_021946283.1"/>
</dbReference>
<evidence type="ECO:0000256" key="12">
    <source>
        <dbReference type="ARBA" id="ARBA00023180"/>
    </source>
</evidence>
<feature type="binding site" evidence="15">
    <location>
        <position position="75"/>
    </location>
    <ligand>
        <name>Ca(2+)</name>
        <dbReference type="ChEBI" id="CHEBI:29108"/>
        <label>1</label>
    </ligand>
</feature>
<dbReference type="GO" id="GO:0005576">
    <property type="term" value="C:extracellular region"/>
    <property type="evidence" value="ECO:0007669"/>
    <property type="project" value="UniProtKB-SubCell"/>
</dbReference>
<dbReference type="GO" id="GO:0020037">
    <property type="term" value="F:heme binding"/>
    <property type="evidence" value="ECO:0007669"/>
    <property type="project" value="UniProtKB-UniRule"/>
</dbReference>
<dbReference type="GO" id="GO:0006979">
    <property type="term" value="P:response to oxidative stress"/>
    <property type="evidence" value="ECO:0007669"/>
    <property type="project" value="UniProtKB-UniRule"/>
</dbReference>
<keyword evidence="8 15" id="KW-0106">Calcium</keyword>
<evidence type="ECO:0000256" key="18">
    <source>
        <dbReference type="RuleBase" id="RU362060"/>
    </source>
</evidence>
<dbReference type="EC" id="1.11.1.7" evidence="4 18"/>
<feature type="binding site" evidence="15">
    <location>
        <position position="261"/>
    </location>
    <ligand>
        <name>Ca(2+)</name>
        <dbReference type="ChEBI" id="CHEBI:29108"/>
        <label>2</label>
    </ligand>
</feature>
<feature type="binding site" evidence="15">
    <location>
        <position position="77"/>
    </location>
    <ligand>
        <name>Ca(2+)</name>
        <dbReference type="ChEBI" id="CHEBI:29108"/>
        <label>1</label>
    </ligand>
</feature>
<feature type="signal peptide" evidence="18">
    <location>
        <begin position="1"/>
        <end position="17"/>
    </location>
</feature>
<keyword evidence="6 18" id="KW-0349">Heme</keyword>
<dbReference type="PRINTS" id="PR00458">
    <property type="entry name" value="PEROXIDASE"/>
</dbReference>
<evidence type="ECO:0000256" key="11">
    <source>
        <dbReference type="ARBA" id="ARBA00023157"/>
    </source>
</evidence>
<evidence type="ECO:0000256" key="4">
    <source>
        <dbReference type="ARBA" id="ARBA00012313"/>
    </source>
</evidence>
<accession>A0A6P5RAM4</accession>
<organism evidence="20 21">
    <name type="scientific">Prunus avium</name>
    <name type="common">Cherry</name>
    <name type="synonym">Cerasus avium</name>
    <dbReference type="NCBI Taxonomy" id="42229"/>
    <lineage>
        <taxon>Eukaryota</taxon>
        <taxon>Viridiplantae</taxon>
        <taxon>Streptophyta</taxon>
        <taxon>Embryophyta</taxon>
        <taxon>Tracheophyta</taxon>
        <taxon>Spermatophyta</taxon>
        <taxon>Magnoliopsida</taxon>
        <taxon>eudicotyledons</taxon>
        <taxon>Gunneridae</taxon>
        <taxon>Pentapetalae</taxon>
        <taxon>rosids</taxon>
        <taxon>fabids</taxon>
        <taxon>Rosales</taxon>
        <taxon>Rosaceae</taxon>
        <taxon>Amygdaloideae</taxon>
        <taxon>Amygdaleae</taxon>
        <taxon>Prunus</taxon>
    </lineage>
</organism>
<feature type="disulfide bond" evidence="17">
    <location>
        <begin position="204"/>
        <end position="236"/>
    </location>
</feature>
<keyword evidence="20" id="KW-1185">Reference proteome</keyword>
<keyword evidence="18" id="KW-0732">Signal</keyword>
<dbReference type="AlphaFoldDB" id="A0A6P5RAM4"/>
<evidence type="ECO:0000256" key="6">
    <source>
        <dbReference type="ARBA" id="ARBA00022617"/>
    </source>
</evidence>
<evidence type="ECO:0000256" key="9">
    <source>
        <dbReference type="ARBA" id="ARBA00023002"/>
    </source>
</evidence>
<dbReference type="Gene3D" id="1.10.420.10">
    <property type="entry name" value="Peroxidase, domain 2"/>
    <property type="match status" value="1"/>
</dbReference>
<evidence type="ECO:0000256" key="10">
    <source>
        <dbReference type="ARBA" id="ARBA00023004"/>
    </source>
</evidence>
<feature type="site" description="Transition state stabilizer" evidence="16">
    <location>
        <position position="67"/>
    </location>
</feature>
<keyword evidence="5 18" id="KW-0575">Peroxidase</keyword>
<name>A0A6P5RAM4_PRUAV</name>
<feature type="active site" description="Proton acceptor" evidence="13">
    <location>
        <position position="71"/>
    </location>
</feature>
<evidence type="ECO:0000256" key="2">
    <source>
        <dbReference type="ARBA" id="ARBA00002322"/>
    </source>
</evidence>
<feature type="domain" description="Plant heme peroxidase family profile" evidence="19">
    <location>
        <begin position="30"/>
        <end position="333"/>
    </location>
</feature>
<dbReference type="InterPro" id="IPR002016">
    <property type="entry name" value="Haem_peroxidase"/>
</dbReference>
<evidence type="ECO:0000256" key="5">
    <source>
        <dbReference type="ARBA" id="ARBA00022559"/>
    </source>
</evidence>
<feature type="binding site" evidence="14">
    <location>
        <position position="167"/>
    </location>
    <ligand>
        <name>substrate</name>
    </ligand>
</feature>
<comment type="function">
    <text evidence="2">Removal of H(2)O(2), oxidation of toxic reductants, biosynthesis and degradation of lignin, suberization, auxin catabolism, response to environmental stresses such as wounding, pathogen attack and oxidative stress. These functions might be dependent on each isozyme/isoform in each plant tissue.</text>
</comment>
<evidence type="ECO:0000256" key="14">
    <source>
        <dbReference type="PIRSR" id="PIRSR600823-2"/>
    </source>
</evidence>
<feature type="disulfide bond" evidence="17">
    <location>
        <begin position="40"/>
        <end position="119"/>
    </location>
</feature>
<dbReference type="Proteomes" id="UP000515124">
    <property type="component" value="Unplaced"/>
</dbReference>
<comment type="cofactor">
    <cofactor evidence="15 18">
        <name>Ca(2+)</name>
        <dbReference type="ChEBI" id="CHEBI:29108"/>
    </cofactor>
    <text evidence="15 18">Binds 2 calcium ions per subunit.</text>
</comment>
<proteinExistence type="inferred from homology"/>
<dbReference type="InterPro" id="IPR000823">
    <property type="entry name" value="Peroxidase_pln"/>
</dbReference>
<dbReference type="Pfam" id="PF00141">
    <property type="entry name" value="peroxidase"/>
    <property type="match status" value="1"/>
</dbReference>
<evidence type="ECO:0000256" key="1">
    <source>
        <dbReference type="ARBA" id="ARBA00000189"/>
    </source>
</evidence>
<comment type="subcellular location">
    <subcellularLocation>
        <location evidence="18">Secreted</location>
    </subcellularLocation>
</comment>
<feature type="chain" id="PRO_5028509301" description="Peroxidase" evidence="18">
    <location>
        <begin position="18"/>
        <end position="333"/>
    </location>
</feature>
<keyword evidence="18" id="KW-0964">Secreted</keyword>